<reference evidence="10" key="1">
    <citation type="submission" date="2010-04" db="EMBL/GenBank/DDBJ databases">
        <authorList>
            <person name="Reid K.E."/>
            <person name="Liao N."/>
            <person name="Chan S."/>
            <person name="Docking R."/>
            <person name="Taylor G."/>
            <person name="Moore R."/>
            <person name="Mayo M."/>
            <person name="Munro S."/>
            <person name="King J."/>
            <person name="Yanchuk A."/>
            <person name="Holt R."/>
            <person name="Jones S."/>
            <person name="Marra M."/>
            <person name="Ritland C.E."/>
            <person name="Ritland K."/>
            <person name="Bohlmann J."/>
        </authorList>
    </citation>
    <scope>NUCLEOTIDE SEQUENCE</scope>
    <source>
        <tissue evidence="10">Bud</tissue>
    </source>
</reference>
<evidence type="ECO:0000256" key="2">
    <source>
        <dbReference type="ARBA" id="ARBA00005184"/>
    </source>
</evidence>
<dbReference type="UniPathway" id="UPA00545">
    <property type="reaction ID" value="UER00823"/>
</dbReference>
<dbReference type="InterPro" id="IPR000070">
    <property type="entry name" value="Pectinesterase_cat"/>
</dbReference>
<keyword evidence="6 8" id="KW-0063">Aspartyl esterase</keyword>
<evidence type="ECO:0000256" key="4">
    <source>
        <dbReference type="ARBA" id="ARBA00022512"/>
    </source>
</evidence>
<comment type="function">
    <text evidence="8">Acts in the modification of cell walls via demethylesterification of cell wall pectin.</text>
</comment>
<evidence type="ECO:0000313" key="10">
    <source>
        <dbReference type="EMBL" id="ADE76803.1"/>
    </source>
</evidence>
<evidence type="ECO:0000256" key="6">
    <source>
        <dbReference type="ARBA" id="ARBA00023085"/>
    </source>
</evidence>
<dbReference type="InterPro" id="IPR012334">
    <property type="entry name" value="Pectin_lyas_fold"/>
</dbReference>
<dbReference type="PROSITE" id="PS00800">
    <property type="entry name" value="PECTINESTERASE_1"/>
    <property type="match status" value="1"/>
</dbReference>
<feature type="domain" description="Pectinesterase catalytic" evidence="9">
    <location>
        <begin position="2"/>
        <end position="294"/>
    </location>
</feature>
<evidence type="ECO:0000259" key="9">
    <source>
        <dbReference type="Pfam" id="PF01095"/>
    </source>
</evidence>
<protein>
    <recommendedName>
        <fullName evidence="3 8">Pectinesterase</fullName>
        <ecNumber evidence="3 8">3.1.1.11</ecNumber>
    </recommendedName>
</protein>
<dbReference type="GO" id="GO:0042545">
    <property type="term" value="P:cell wall modification"/>
    <property type="evidence" value="ECO:0007669"/>
    <property type="project" value="UniProtKB-UniRule"/>
</dbReference>
<dbReference type="FunFam" id="2.160.20.10:FF:000029">
    <property type="entry name" value="Pectinesterase 4"/>
    <property type="match status" value="1"/>
</dbReference>
<dbReference type="Pfam" id="PF01095">
    <property type="entry name" value="Pectinesterase"/>
    <property type="match status" value="1"/>
</dbReference>
<dbReference type="InterPro" id="IPR011050">
    <property type="entry name" value="Pectin_lyase_fold/virulence"/>
</dbReference>
<feature type="active site" evidence="7">
    <location>
        <position position="141"/>
    </location>
</feature>
<dbReference type="Gene3D" id="2.160.20.10">
    <property type="entry name" value="Single-stranded right-handed beta-helix, Pectin lyase-like"/>
    <property type="match status" value="1"/>
</dbReference>
<comment type="pathway">
    <text evidence="2 8">Glycan metabolism; pectin degradation; 2-dehydro-3-deoxy-D-gluconate from pectin: step 1/5.</text>
</comment>
<dbReference type="SUPFAM" id="SSF51126">
    <property type="entry name" value="Pectin lyase-like"/>
    <property type="match status" value="1"/>
</dbReference>
<proteinExistence type="evidence at transcript level"/>
<dbReference type="GO" id="GO:0030599">
    <property type="term" value="F:pectinesterase activity"/>
    <property type="evidence" value="ECO:0007669"/>
    <property type="project" value="UniProtKB-UniRule"/>
</dbReference>
<sequence>MSIQQAVNSAPDKSERRFVIRIKAGVYQEIVRIPPSKTNLMFVGDGMGKTVITGSMRVPSLPGVPTTYGSATVAVNADGFVARDITFENAAGPGSQQAVALRVDSDLSAFYSCAFLGHQDTLYTHTLRQFYRNCRIEGTVDFIFGNSAAIFDNCLILVRPRQINSNKGSSNPVTAQGRTDPAEPTGFVFHNCTINGTEEYTRQFYANPKIYKAYLGRPWKMYSRAIIINSYLGELISPEGWMPWIGDFALDTLYYGEYQNFGPGAKVSGRMPWSNQIPEINVGMYSARSFIQGDEWLPDTIN</sequence>
<dbReference type="InterPro" id="IPR018040">
    <property type="entry name" value="Pectinesterase_Tyr_AS"/>
</dbReference>
<evidence type="ECO:0000256" key="1">
    <source>
        <dbReference type="ARBA" id="ARBA00004191"/>
    </source>
</evidence>
<dbReference type="EC" id="3.1.1.11" evidence="3 8"/>
<dbReference type="PROSITE" id="PS00503">
    <property type="entry name" value="PECTINESTERASE_2"/>
    <property type="match status" value="1"/>
</dbReference>
<dbReference type="InterPro" id="IPR033131">
    <property type="entry name" value="Pectinesterase_Asp_AS"/>
</dbReference>
<evidence type="ECO:0000256" key="8">
    <source>
        <dbReference type="RuleBase" id="RU000589"/>
    </source>
</evidence>
<evidence type="ECO:0000256" key="5">
    <source>
        <dbReference type="ARBA" id="ARBA00022801"/>
    </source>
</evidence>
<comment type="catalytic activity">
    <reaction evidence="8">
        <text>[(1-&gt;4)-alpha-D-galacturonosyl methyl ester](n) + n H2O = [(1-&gt;4)-alpha-D-galacturonosyl](n) + n methanol + n H(+)</text>
        <dbReference type="Rhea" id="RHEA:22380"/>
        <dbReference type="Rhea" id="RHEA-COMP:14570"/>
        <dbReference type="Rhea" id="RHEA-COMP:14573"/>
        <dbReference type="ChEBI" id="CHEBI:15377"/>
        <dbReference type="ChEBI" id="CHEBI:15378"/>
        <dbReference type="ChEBI" id="CHEBI:17790"/>
        <dbReference type="ChEBI" id="CHEBI:140522"/>
        <dbReference type="ChEBI" id="CHEBI:140523"/>
        <dbReference type="EC" id="3.1.1.11"/>
    </reaction>
</comment>
<name>D5AB84_PICSI</name>
<keyword evidence="5 8" id="KW-0378">Hydrolase</keyword>
<evidence type="ECO:0000256" key="3">
    <source>
        <dbReference type="ARBA" id="ARBA00013229"/>
    </source>
</evidence>
<keyword evidence="4 8" id="KW-0134">Cell wall</keyword>
<keyword evidence="8" id="KW-0961">Cell wall biogenesis/degradation</keyword>
<dbReference type="PANTHER" id="PTHR31707">
    <property type="entry name" value="PECTINESTERASE"/>
    <property type="match status" value="1"/>
</dbReference>
<dbReference type="GO" id="GO:0045490">
    <property type="term" value="P:pectin catabolic process"/>
    <property type="evidence" value="ECO:0007669"/>
    <property type="project" value="UniProtKB-UniRule"/>
</dbReference>
<comment type="subcellular location">
    <subcellularLocation>
        <location evidence="1 8">Secreted</location>
        <location evidence="1 8">Cell wall</location>
    </subcellularLocation>
</comment>
<organism evidence="10">
    <name type="scientific">Picea sitchensis</name>
    <name type="common">Sitka spruce</name>
    <name type="synonym">Pinus sitchensis</name>
    <dbReference type="NCBI Taxonomy" id="3332"/>
    <lineage>
        <taxon>Eukaryota</taxon>
        <taxon>Viridiplantae</taxon>
        <taxon>Streptophyta</taxon>
        <taxon>Embryophyta</taxon>
        <taxon>Tracheophyta</taxon>
        <taxon>Spermatophyta</taxon>
        <taxon>Pinopsida</taxon>
        <taxon>Pinidae</taxon>
        <taxon>Conifers I</taxon>
        <taxon>Pinales</taxon>
        <taxon>Pinaceae</taxon>
        <taxon>Picea</taxon>
    </lineage>
</organism>
<accession>D5AB84</accession>
<dbReference type="EMBL" id="BT123486">
    <property type="protein sequence ID" value="ADE76803.1"/>
    <property type="molecule type" value="mRNA"/>
</dbReference>
<keyword evidence="8" id="KW-0964">Secreted</keyword>
<dbReference type="AlphaFoldDB" id="D5AB84"/>
<evidence type="ECO:0000256" key="7">
    <source>
        <dbReference type="PROSITE-ProRule" id="PRU10040"/>
    </source>
</evidence>